<dbReference type="InterPro" id="IPR023267">
    <property type="entry name" value="RCMT"/>
</dbReference>
<dbReference type="PROSITE" id="PS51686">
    <property type="entry name" value="SAM_MT_RSMB_NOP"/>
    <property type="match status" value="1"/>
</dbReference>
<evidence type="ECO:0000256" key="2">
    <source>
        <dbReference type="SAM" id="MobiDB-lite"/>
    </source>
</evidence>
<dbReference type="EMBL" id="JAJSOF020000036">
    <property type="protein sequence ID" value="KAJ4428687.1"/>
    <property type="molecule type" value="Genomic_DNA"/>
</dbReference>
<sequence>MSPEGASTFNLDRCIRILPHQQDTWGFFVAVIEKLRPLPWEFEAKNVPADTEKEGQGSGENSNVDKPSSGPPRKRRRIHGYKEDPFVFFTEQEPLWPCIRDFYDISNELQPTCLLTRCKEEKNIYFTSPAVSDIVINNNEKIKLINAGVKVFVHCESKSMKCVFRLTQEGLHSIFPS</sequence>
<dbReference type="InterPro" id="IPR029063">
    <property type="entry name" value="SAM-dependent_MTases_sf"/>
</dbReference>
<keyword evidence="5" id="KW-1185">Reference proteome</keyword>
<keyword evidence="1" id="KW-0489">Methyltransferase</keyword>
<name>A0ABQ8S469_PERAM</name>
<proteinExistence type="inferred from homology"/>
<evidence type="ECO:0000313" key="5">
    <source>
        <dbReference type="Proteomes" id="UP001148838"/>
    </source>
</evidence>
<feature type="region of interest" description="Disordered" evidence="2">
    <location>
        <begin position="46"/>
        <end position="77"/>
    </location>
</feature>
<keyword evidence="1" id="KW-0808">Transferase</keyword>
<accession>A0ABQ8S469</accession>
<keyword evidence="1" id="KW-0694">RNA-binding</keyword>
<dbReference type="PANTHER" id="PTHR22808">
    <property type="entry name" value="NCL1 YEAST -RELATED NOL1/NOP2/FMU SUN DOMAIN-CONTAINING"/>
    <property type="match status" value="1"/>
</dbReference>
<feature type="domain" description="SAM-dependent MTase RsmB/NOP-type" evidence="3">
    <location>
        <begin position="1"/>
        <end position="35"/>
    </location>
</feature>
<dbReference type="InterPro" id="IPR057285">
    <property type="entry name" value="Pre-PUA_NSUN2"/>
</dbReference>
<comment type="caution">
    <text evidence="1">Lacks conserved residue(s) required for the propagation of feature annotation.</text>
</comment>
<evidence type="ECO:0000259" key="3">
    <source>
        <dbReference type="PROSITE" id="PS51686"/>
    </source>
</evidence>
<gene>
    <name evidence="4" type="ORF">ANN_25680</name>
</gene>
<dbReference type="Proteomes" id="UP001148838">
    <property type="component" value="Unassembled WGS sequence"/>
</dbReference>
<protein>
    <recommendedName>
        <fullName evidence="3">SAM-dependent MTase RsmB/NOP-type domain-containing protein</fullName>
    </recommendedName>
</protein>
<comment type="similarity">
    <text evidence="1">Belongs to the class I-like SAM-binding methyltransferase superfamily. RsmB/NOP family.</text>
</comment>
<evidence type="ECO:0000313" key="4">
    <source>
        <dbReference type="EMBL" id="KAJ4428687.1"/>
    </source>
</evidence>
<dbReference type="InterPro" id="IPR001678">
    <property type="entry name" value="MeTrfase_RsmB-F_NOP2_dom"/>
</dbReference>
<evidence type="ECO:0000256" key="1">
    <source>
        <dbReference type="PROSITE-ProRule" id="PRU01023"/>
    </source>
</evidence>
<comment type="caution">
    <text evidence="4">The sequence shown here is derived from an EMBL/GenBank/DDBJ whole genome shotgun (WGS) entry which is preliminary data.</text>
</comment>
<dbReference type="Pfam" id="PF25376">
    <property type="entry name" value="Pre-PUA_NSUN2"/>
    <property type="match status" value="1"/>
</dbReference>
<keyword evidence="1" id="KW-0949">S-adenosyl-L-methionine</keyword>
<organism evidence="4 5">
    <name type="scientific">Periplaneta americana</name>
    <name type="common">American cockroach</name>
    <name type="synonym">Blatta americana</name>
    <dbReference type="NCBI Taxonomy" id="6978"/>
    <lineage>
        <taxon>Eukaryota</taxon>
        <taxon>Metazoa</taxon>
        <taxon>Ecdysozoa</taxon>
        <taxon>Arthropoda</taxon>
        <taxon>Hexapoda</taxon>
        <taxon>Insecta</taxon>
        <taxon>Pterygota</taxon>
        <taxon>Neoptera</taxon>
        <taxon>Polyneoptera</taxon>
        <taxon>Dictyoptera</taxon>
        <taxon>Blattodea</taxon>
        <taxon>Blattoidea</taxon>
        <taxon>Blattidae</taxon>
        <taxon>Blattinae</taxon>
        <taxon>Periplaneta</taxon>
    </lineage>
</organism>
<reference evidence="4 5" key="1">
    <citation type="journal article" date="2022" name="Allergy">
        <title>Genome assembly and annotation of Periplaneta americana reveal a comprehensive cockroach allergen profile.</title>
        <authorList>
            <person name="Wang L."/>
            <person name="Xiong Q."/>
            <person name="Saelim N."/>
            <person name="Wang L."/>
            <person name="Nong W."/>
            <person name="Wan A.T."/>
            <person name="Shi M."/>
            <person name="Liu X."/>
            <person name="Cao Q."/>
            <person name="Hui J.H.L."/>
            <person name="Sookrung N."/>
            <person name="Leung T.F."/>
            <person name="Tungtrongchitr A."/>
            <person name="Tsui S.K.W."/>
        </authorList>
    </citation>
    <scope>NUCLEOTIDE SEQUENCE [LARGE SCALE GENOMIC DNA]</scope>
    <source>
        <strain evidence="4">PWHHKU_190912</strain>
    </source>
</reference>
<dbReference type="PANTHER" id="PTHR22808:SF1">
    <property type="entry name" value="RNA CYTOSINE-C(5)-METHYLTRANSFERASE NSUN2-RELATED"/>
    <property type="match status" value="1"/>
</dbReference>
<dbReference type="Gene3D" id="3.40.50.150">
    <property type="entry name" value="Vaccinia Virus protein VP39"/>
    <property type="match status" value="1"/>
</dbReference>